<accession>A0A812F960</accession>
<proteinExistence type="predicted"/>
<evidence type="ECO:0000313" key="2">
    <source>
        <dbReference type="Proteomes" id="UP000655759"/>
    </source>
</evidence>
<reference evidence="1" key="1">
    <citation type="submission" date="2021-02" db="EMBL/GenBank/DDBJ databases">
        <authorList>
            <person name="Han P."/>
        </authorList>
    </citation>
    <scope>NUCLEOTIDE SEQUENCE</scope>
    <source>
        <strain evidence="1">Candidatus Nitrosotenuis uzonensis 5A</strain>
    </source>
</reference>
<dbReference type="AlphaFoldDB" id="A0A812F960"/>
<dbReference type="Proteomes" id="UP000655759">
    <property type="component" value="Unassembled WGS sequence"/>
</dbReference>
<gene>
    <name evidence="1" type="ORF">NUZ5A_51065</name>
</gene>
<name>A0A812F960_9ARCH</name>
<evidence type="ECO:0000313" key="1">
    <source>
        <dbReference type="EMBL" id="CAE6500803.1"/>
    </source>
</evidence>
<protein>
    <submittedName>
        <fullName evidence="1">Uncharacterized protein</fullName>
    </submittedName>
</protein>
<comment type="caution">
    <text evidence="1">The sequence shown here is derived from an EMBL/GenBank/DDBJ whole genome shotgun (WGS) entry which is preliminary data.</text>
</comment>
<sequence>MATQRAAIIRKCSTFLKHDHESVDHEKFMHDLGKLLERIFKNAEKLSPTDPRFVGKTVVLMTKHRLTLENITKKRVDFGQEIECQETKFEDVDLSVNGFGAILDDEKTMLVVQNGQIFRLDLSKIDEDGHRIENEFRPSHEYTNSNKTNVNSV</sequence>
<organism evidence="1 2">
    <name type="scientific">Candidatus Nitrosotenuis uzonensis</name>
    <dbReference type="NCBI Taxonomy" id="1407055"/>
    <lineage>
        <taxon>Archaea</taxon>
        <taxon>Nitrososphaerota</taxon>
        <taxon>Candidatus Nitrosotenuis</taxon>
    </lineage>
</organism>
<dbReference type="EMBL" id="CAJNAQ010000005">
    <property type="protein sequence ID" value="CAE6500803.1"/>
    <property type="molecule type" value="Genomic_DNA"/>
</dbReference>